<feature type="non-terminal residue" evidence="3">
    <location>
        <position position="587"/>
    </location>
</feature>
<feature type="compositionally biased region" description="Low complexity" evidence="1">
    <location>
        <begin position="1"/>
        <end position="14"/>
    </location>
</feature>
<feature type="transmembrane region" description="Helical" evidence="2">
    <location>
        <begin position="558"/>
        <end position="582"/>
    </location>
</feature>
<keyword evidence="2" id="KW-0812">Transmembrane</keyword>
<sequence length="587" mass="65013">MVTTETEIITTETTIKQETVLSNEPTSSDINESSSTVKETIIESDNEKLSAEYVANKEHDTGIQTEFKEPLPEPVNVSEEVNITEKQTKDETTISNQDDGVSSITCTDVSGLISSKVEVPEDIINDNKGGPTIEQSVIVEQAGSEESKVTEFIAETSSVTNENNEQIMNITTKETISSDSTTDVDSTSIEFESHSTEAIMPSEINYEELYEPELDPINEGSDDNLEDEDIENYDKEDEYIEDVTETYPENLSPDVIKEVLLNHTWAKDDLIEESIPSAWLDTSISSNFVWPEDINIEWSDVPNKEQVTSTWSGETVVTRTISEKTETTDKPEHVIETQSREIPSTILVNTEQVEIPSSTSISENLESTIVEENTPQSIVDNNESHVEHKTREIIVKETIVEDKTKEPDGETGKERLIIKEHTISTSEVKENIVAEPSSVVTAQYEKPESSATADEKISIPTTVATEPVIDEAVLKVIEKLKLIENQENYEEAAQSILAGVNLPGKISPPTNTSRSPTKGTINIKSKHKPVMITSRGVIHSDSKYVQQHVNPNEFGFGLIYLVTSVATTFFLGIISMGINSVFGTKKN</sequence>
<dbReference type="Proteomes" id="UP000265703">
    <property type="component" value="Unassembled WGS sequence"/>
</dbReference>
<keyword evidence="4" id="KW-1185">Reference proteome</keyword>
<evidence type="ECO:0000313" key="3">
    <source>
        <dbReference type="EMBL" id="RIA82144.1"/>
    </source>
</evidence>
<dbReference type="EMBL" id="QKYT01000701">
    <property type="protein sequence ID" value="RIA82144.1"/>
    <property type="molecule type" value="Genomic_DNA"/>
</dbReference>
<keyword evidence="2" id="KW-1133">Transmembrane helix</keyword>
<protein>
    <submittedName>
        <fullName evidence="3">Uncharacterized protein</fullName>
    </submittedName>
</protein>
<proteinExistence type="predicted"/>
<gene>
    <name evidence="3" type="ORF">C1645_788934</name>
</gene>
<dbReference type="AlphaFoldDB" id="A0A397SI27"/>
<evidence type="ECO:0000256" key="1">
    <source>
        <dbReference type="SAM" id="MobiDB-lite"/>
    </source>
</evidence>
<dbReference type="STRING" id="658196.A0A397SI27"/>
<accession>A0A397SI27</accession>
<feature type="compositionally biased region" description="Polar residues" evidence="1">
    <location>
        <begin position="16"/>
        <end position="38"/>
    </location>
</feature>
<evidence type="ECO:0000313" key="4">
    <source>
        <dbReference type="Proteomes" id="UP000265703"/>
    </source>
</evidence>
<name>A0A397SI27_9GLOM</name>
<keyword evidence="2" id="KW-0472">Membrane</keyword>
<feature type="region of interest" description="Disordered" evidence="1">
    <location>
        <begin position="1"/>
        <end position="38"/>
    </location>
</feature>
<organism evidence="3 4">
    <name type="scientific">Glomus cerebriforme</name>
    <dbReference type="NCBI Taxonomy" id="658196"/>
    <lineage>
        <taxon>Eukaryota</taxon>
        <taxon>Fungi</taxon>
        <taxon>Fungi incertae sedis</taxon>
        <taxon>Mucoromycota</taxon>
        <taxon>Glomeromycotina</taxon>
        <taxon>Glomeromycetes</taxon>
        <taxon>Glomerales</taxon>
        <taxon>Glomeraceae</taxon>
        <taxon>Glomus</taxon>
    </lineage>
</organism>
<feature type="compositionally biased region" description="Polar residues" evidence="1">
    <location>
        <begin position="93"/>
        <end position="104"/>
    </location>
</feature>
<dbReference type="OrthoDB" id="2447900at2759"/>
<feature type="region of interest" description="Disordered" evidence="1">
    <location>
        <begin position="84"/>
        <end position="104"/>
    </location>
</feature>
<comment type="caution">
    <text evidence="3">The sequence shown here is derived from an EMBL/GenBank/DDBJ whole genome shotgun (WGS) entry which is preliminary data.</text>
</comment>
<evidence type="ECO:0000256" key="2">
    <source>
        <dbReference type="SAM" id="Phobius"/>
    </source>
</evidence>
<reference evidence="3 4" key="1">
    <citation type="submission" date="2018-06" db="EMBL/GenBank/DDBJ databases">
        <title>Comparative genomics reveals the genomic features of Rhizophagus irregularis, R. cerebriforme, R. diaphanum and Gigaspora rosea, and their symbiotic lifestyle signature.</title>
        <authorList>
            <person name="Morin E."/>
            <person name="San Clemente H."/>
            <person name="Chen E.C.H."/>
            <person name="De La Providencia I."/>
            <person name="Hainaut M."/>
            <person name="Kuo A."/>
            <person name="Kohler A."/>
            <person name="Murat C."/>
            <person name="Tang N."/>
            <person name="Roy S."/>
            <person name="Loubradou J."/>
            <person name="Henrissat B."/>
            <person name="Grigoriev I.V."/>
            <person name="Corradi N."/>
            <person name="Roux C."/>
            <person name="Martin F.M."/>
        </authorList>
    </citation>
    <scope>NUCLEOTIDE SEQUENCE [LARGE SCALE GENOMIC DNA]</scope>
    <source>
        <strain evidence="3 4">DAOM 227022</strain>
    </source>
</reference>